<sequence>MHSTHSTVMSRRVRVAAAGLVTAGLLGAGAATAVAAPQVPAPPEPVPAHTDPAPAAAATHHATADHTVVKAWQEFRVKGLTKGIKPGSKVVLEQKQKGTWRALPAQTIVNKSGAYTLRVKLGLKGKNELRLLAGGKPSNVLTVTVR</sequence>
<organism evidence="3 4">
    <name type="scientific">Streptomyces albiaxialis</name>
    <dbReference type="NCBI Taxonomy" id="329523"/>
    <lineage>
        <taxon>Bacteria</taxon>
        <taxon>Bacillati</taxon>
        <taxon>Actinomycetota</taxon>
        <taxon>Actinomycetes</taxon>
        <taxon>Kitasatosporales</taxon>
        <taxon>Streptomycetaceae</taxon>
        <taxon>Streptomyces</taxon>
    </lineage>
</organism>
<reference evidence="3 4" key="1">
    <citation type="journal article" date="2019" name="Int. J. Syst. Evol. Microbiol.">
        <title>The Global Catalogue of Microorganisms (GCM) 10K type strain sequencing project: providing services to taxonomists for standard genome sequencing and annotation.</title>
        <authorList>
            <consortium name="The Broad Institute Genomics Platform"/>
            <consortium name="The Broad Institute Genome Sequencing Center for Infectious Disease"/>
            <person name="Wu L."/>
            <person name="Ma J."/>
        </authorList>
    </citation>
    <scope>NUCLEOTIDE SEQUENCE [LARGE SCALE GENOMIC DNA]</scope>
    <source>
        <strain evidence="3 4">JCM 15478</strain>
    </source>
</reference>
<feature type="compositionally biased region" description="Low complexity" evidence="1">
    <location>
        <begin position="47"/>
        <end position="59"/>
    </location>
</feature>
<feature type="chain" id="PRO_5046648328" evidence="2">
    <location>
        <begin position="36"/>
        <end position="146"/>
    </location>
</feature>
<comment type="caution">
    <text evidence="3">The sequence shown here is derived from an EMBL/GenBank/DDBJ whole genome shotgun (WGS) entry which is preliminary data.</text>
</comment>
<dbReference type="PROSITE" id="PS51318">
    <property type="entry name" value="TAT"/>
    <property type="match status" value="1"/>
</dbReference>
<evidence type="ECO:0000313" key="3">
    <source>
        <dbReference type="EMBL" id="GAA2062162.1"/>
    </source>
</evidence>
<proteinExistence type="predicted"/>
<evidence type="ECO:0000256" key="1">
    <source>
        <dbReference type="SAM" id="MobiDB-lite"/>
    </source>
</evidence>
<gene>
    <name evidence="3" type="ORF">GCM10009801_05040</name>
</gene>
<evidence type="ECO:0000256" key="2">
    <source>
        <dbReference type="SAM" id="SignalP"/>
    </source>
</evidence>
<feature type="region of interest" description="Disordered" evidence="1">
    <location>
        <begin position="38"/>
        <end position="59"/>
    </location>
</feature>
<dbReference type="EMBL" id="BAAAPE010000001">
    <property type="protein sequence ID" value="GAA2062162.1"/>
    <property type="molecule type" value="Genomic_DNA"/>
</dbReference>
<accession>A0ABN2VHA5</accession>
<keyword evidence="4" id="KW-1185">Reference proteome</keyword>
<evidence type="ECO:0000313" key="4">
    <source>
        <dbReference type="Proteomes" id="UP001500016"/>
    </source>
</evidence>
<dbReference type="InterPro" id="IPR006311">
    <property type="entry name" value="TAT_signal"/>
</dbReference>
<protein>
    <submittedName>
        <fullName evidence="3">Uncharacterized protein</fullName>
    </submittedName>
</protein>
<feature type="signal peptide" evidence="2">
    <location>
        <begin position="1"/>
        <end position="35"/>
    </location>
</feature>
<keyword evidence="2" id="KW-0732">Signal</keyword>
<name>A0ABN2VHA5_9ACTN</name>
<dbReference type="RefSeq" id="WP_344523433.1">
    <property type="nucleotide sequence ID" value="NZ_BAAAPE010000001.1"/>
</dbReference>
<dbReference type="Proteomes" id="UP001500016">
    <property type="component" value="Unassembled WGS sequence"/>
</dbReference>